<dbReference type="PANTHER" id="PTHR32063:SF13">
    <property type="entry name" value="MULTIDRUG EFFLUX PUMP SUBUNIT ACRB-RELATED"/>
    <property type="match status" value="1"/>
</dbReference>
<dbReference type="GO" id="GO:0015562">
    <property type="term" value="F:efflux transmembrane transporter activity"/>
    <property type="evidence" value="ECO:0007669"/>
    <property type="project" value="InterPro"/>
</dbReference>
<reference evidence="11 12" key="1">
    <citation type="submission" date="2016-04" db="EMBL/GenBank/DDBJ databases">
        <title>Draft genome sequence of Janthinobacterium psychrotolerans sp. nov., isolated from freshwater sediments in Denmark.</title>
        <authorList>
            <person name="Gong X."/>
            <person name="Skrivergaard S."/>
            <person name="Korsgaard B.S."/>
            <person name="Schreiber L."/>
            <person name="Marshall I.P."/>
            <person name="Finster K."/>
            <person name="Schramm A."/>
        </authorList>
    </citation>
    <scope>NUCLEOTIDE SEQUENCE [LARGE SCALE GENOMIC DNA]</scope>
    <source>
        <strain evidence="11 12">S3-2</strain>
    </source>
</reference>
<feature type="transmembrane region" description="Helical" evidence="9">
    <location>
        <begin position="874"/>
        <end position="890"/>
    </location>
</feature>
<dbReference type="Gene3D" id="3.30.70.1440">
    <property type="entry name" value="Multidrug efflux transporter AcrB pore domain"/>
    <property type="match status" value="1"/>
</dbReference>
<dbReference type="Gene3D" id="3.30.70.1430">
    <property type="entry name" value="Multidrug efflux transporter AcrB pore domain"/>
    <property type="match status" value="2"/>
</dbReference>
<feature type="transmembrane region" description="Helical" evidence="9">
    <location>
        <begin position="967"/>
        <end position="988"/>
    </location>
</feature>
<evidence type="ECO:0000256" key="10">
    <source>
        <dbReference type="SAM" id="MobiDB-lite"/>
    </source>
</evidence>
<dbReference type="FunFam" id="1.20.1640.10:FF:000001">
    <property type="entry name" value="Efflux pump membrane transporter"/>
    <property type="match status" value="1"/>
</dbReference>
<dbReference type="PATRIC" id="fig|1747903.4.peg.216"/>
<evidence type="ECO:0000313" key="12">
    <source>
        <dbReference type="Proteomes" id="UP000092713"/>
    </source>
</evidence>
<evidence type="ECO:0000256" key="5">
    <source>
        <dbReference type="ARBA" id="ARBA00022519"/>
    </source>
</evidence>
<dbReference type="SUPFAM" id="SSF82714">
    <property type="entry name" value="Multidrug efflux transporter AcrB TolC docking domain, DN and DC subdomains"/>
    <property type="match status" value="2"/>
</dbReference>
<dbReference type="InterPro" id="IPR001036">
    <property type="entry name" value="Acrflvin-R"/>
</dbReference>
<keyword evidence="8 9" id="KW-0472">Membrane</keyword>
<feature type="transmembrane region" description="Helical" evidence="9">
    <location>
        <begin position="12"/>
        <end position="33"/>
    </location>
</feature>
<evidence type="ECO:0000256" key="8">
    <source>
        <dbReference type="ARBA" id="ARBA00023136"/>
    </source>
</evidence>
<keyword evidence="4" id="KW-1003">Cell membrane</keyword>
<feature type="transmembrane region" description="Helical" evidence="9">
    <location>
        <begin position="1000"/>
        <end position="1026"/>
    </location>
</feature>
<dbReference type="PRINTS" id="PR00702">
    <property type="entry name" value="ACRIFLAVINRP"/>
</dbReference>
<evidence type="ECO:0000256" key="2">
    <source>
        <dbReference type="ARBA" id="ARBA00010942"/>
    </source>
</evidence>
<comment type="subcellular location">
    <subcellularLocation>
        <location evidence="1 9">Cell inner membrane</location>
        <topology evidence="1 9">Multi-pass membrane protein</topology>
    </subcellularLocation>
</comment>
<keyword evidence="5 9" id="KW-0997">Cell inner membrane</keyword>
<gene>
    <name evidence="11" type="ORF">ASR47_1001203</name>
</gene>
<evidence type="ECO:0000256" key="4">
    <source>
        <dbReference type="ARBA" id="ARBA00022475"/>
    </source>
</evidence>
<dbReference type="Gene3D" id="3.30.70.1320">
    <property type="entry name" value="Multidrug efflux transporter AcrB pore domain like"/>
    <property type="match status" value="1"/>
</dbReference>
<comment type="caution">
    <text evidence="9">Lacks conserved residue(s) required for the propagation of feature annotation.</text>
</comment>
<dbReference type="OrthoDB" id="9176627at2"/>
<dbReference type="NCBIfam" id="TIGR00915">
    <property type="entry name" value="2A0602"/>
    <property type="match status" value="1"/>
</dbReference>
<dbReference type="PANTHER" id="PTHR32063">
    <property type="match status" value="1"/>
</dbReference>
<evidence type="ECO:0000256" key="7">
    <source>
        <dbReference type="ARBA" id="ARBA00022989"/>
    </source>
</evidence>
<dbReference type="InterPro" id="IPR004764">
    <property type="entry name" value="MdtF-like"/>
</dbReference>
<evidence type="ECO:0000256" key="6">
    <source>
        <dbReference type="ARBA" id="ARBA00022692"/>
    </source>
</evidence>
<feature type="transmembrane region" description="Helical" evidence="9">
    <location>
        <begin position="541"/>
        <end position="558"/>
    </location>
</feature>
<feature type="transmembrane region" description="Helical" evidence="9">
    <location>
        <begin position="340"/>
        <end position="359"/>
    </location>
</feature>
<feature type="transmembrane region" description="Helical" evidence="9">
    <location>
        <begin position="438"/>
        <end position="460"/>
    </location>
</feature>
<feature type="region of interest" description="Disordered" evidence="10">
    <location>
        <begin position="1034"/>
        <end position="1055"/>
    </location>
</feature>
<name>A0A1A7BT64_9BURK</name>
<keyword evidence="3 9" id="KW-0813">Transport</keyword>
<dbReference type="GO" id="GO:0009636">
    <property type="term" value="P:response to toxic substance"/>
    <property type="evidence" value="ECO:0007669"/>
    <property type="project" value="UniProtKB-ARBA"/>
</dbReference>
<dbReference type="GO" id="GO:0042910">
    <property type="term" value="F:xenobiotic transmembrane transporter activity"/>
    <property type="evidence" value="ECO:0007669"/>
    <property type="project" value="TreeGrafter"/>
</dbReference>
<dbReference type="SUPFAM" id="SSF82693">
    <property type="entry name" value="Multidrug efflux transporter AcrB pore domain, PN1, PN2, PC1 and PC2 subdomains"/>
    <property type="match status" value="4"/>
</dbReference>
<sequence>MARFFIDRPIFAWVVAIVIMLAGIISILSLPIAQYPSIAPPSISISGSYPGASAKTVEDAVTQVIEQKMKGIDGLRYMSSSSDSTGGISITLTFTNGTNPDIAQVQVQNKLQLATPLLPTAVTQQGLVVAKATKNFMIVFGFISEDGSMNQTDLSDYVAANVVDPLSRVPGVGDVTLFGSQYAMRIWLDPAKLQSFQLTPADVITSIQAQNAEVSAGELGGAPAVAGQQLNATVSAQSRLQTAEQFGAILLKTTTGGAQVLLKDVARMELGRENYNTVARYNGNAATGIAIKLATGANALDTATAVKAMVATLGKQFPAGMKAVVAFDTTPFVKLSIEEVVKTLVEAVILVFLVMYLFLQNFRATLIPTMAVPVVLLGTFGILNAFGYSINTLTMFAMVLAIGLLVDDAIVVVENVERVMSEEGLSPLEATRKSMTQITGALVGIAMVLSAVFVPMAFFAGSTGVIYRQFSITIVSSMVLSVIVAMVFTPALCATILKPVEKGHHATNKGFFGWFNRSFDRSSEKYQGFVGSMITHRLRSMLMYLVLLVALVLVFMRLPTSFLPEEDQGILFTQIQLPTGATQERTLGVIKQVEQHFMTNEKANVASVFAVAGFSFGGNGQNTGIAFVRLKDWSERKAGDAKASAVAGRAMGALLQLKDAMVFTFAPPAVLELGNATGFDMQLQDTGGVGHDALMAARNQLLGMAAQNPVMVGVRPNGQEDTPQYKIDIDQQKATSLGLKIDEINRVLSVGWGSAYVNDFIDRGRVKKVYMQGEASSRMVPEDLSKWYVRNSAGEMVPFSAFATGKWIYASPRLERYNGLPSMEILGTPAPGQSTGAAMNAMEEMVAKLPPGIGLSWTGTSLEERESGSQTPQLYAISLLIVFLCLAALYESWSIPFSVLLVVPLGVIGTVLGTWLFGLSNDVYFQVGLLTVVGLSAKNAILIVEFAKEMQESGMSLLDATLHAVRLRLRPILMTSIAFGLGVLPLAISSGAGSGSQNAIGIGVLGGMLTATFLGIFFVPVFFVLVRGFFSKSDDKQGTPATPGAPAVTLSKDAH</sequence>
<evidence type="ECO:0000256" key="9">
    <source>
        <dbReference type="RuleBase" id="RU364070"/>
    </source>
</evidence>
<dbReference type="Gene3D" id="1.20.1640.10">
    <property type="entry name" value="Multidrug efflux transporter AcrB transmembrane domain"/>
    <property type="match status" value="2"/>
</dbReference>
<dbReference type="Proteomes" id="UP000092713">
    <property type="component" value="Unassembled WGS sequence"/>
</dbReference>
<dbReference type="FunFam" id="3.30.2090.10:FF:000002">
    <property type="entry name" value="Efflux pump membrane transporter"/>
    <property type="match status" value="1"/>
</dbReference>
<dbReference type="STRING" id="1747903.ASR47_1001203"/>
<evidence type="ECO:0000313" key="11">
    <source>
        <dbReference type="EMBL" id="OBV36731.1"/>
    </source>
</evidence>
<evidence type="ECO:0000256" key="1">
    <source>
        <dbReference type="ARBA" id="ARBA00004429"/>
    </source>
</evidence>
<feature type="transmembrane region" description="Helical" evidence="9">
    <location>
        <begin position="472"/>
        <end position="497"/>
    </location>
</feature>
<dbReference type="Gene3D" id="3.30.2090.10">
    <property type="entry name" value="Multidrug efflux transporter AcrB TolC docking domain, DN and DC subdomains"/>
    <property type="match status" value="2"/>
</dbReference>
<keyword evidence="7 9" id="KW-1133">Transmembrane helix</keyword>
<feature type="transmembrane region" description="Helical" evidence="9">
    <location>
        <begin position="371"/>
        <end position="390"/>
    </location>
</feature>
<feature type="transmembrane region" description="Helical" evidence="9">
    <location>
        <begin position="923"/>
        <end position="946"/>
    </location>
</feature>
<dbReference type="SUPFAM" id="SSF82866">
    <property type="entry name" value="Multidrug efflux transporter AcrB transmembrane domain"/>
    <property type="match status" value="2"/>
</dbReference>
<dbReference type="AlphaFoldDB" id="A0A1A7BT64"/>
<keyword evidence="6 9" id="KW-0812">Transmembrane</keyword>
<accession>A0A1A7BT64</accession>
<dbReference type="FunFam" id="3.30.70.1430:FF:000002">
    <property type="entry name" value="Efflux pump membrane transporter"/>
    <property type="match status" value="1"/>
</dbReference>
<keyword evidence="12" id="KW-1185">Reference proteome</keyword>
<comment type="similarity">
    <text evidence="2 9">Belongs to the resistance-nodulation-cell division (RND) (TC 2.A.6) family.</text>
</comment>
<dbReference type="FunFam" id="1.20.1640.10:FF:000002">
    <property type="entry name" value="Efflux pump membrane transporter"/>
    <property type="match status" value="1"/>
</dbReference>
<dbReference type="EMBL" id="LOCQ01000062">
    <property type="protein sequence ID" value="OBV36731.1"/>
    <property type="molecule type" value="Genomic_DNA"/>
</dbReference>
<dbReference type="FunFam" id="3.30.70.1430:FF:000001">
    <property type="entry name" value="Efflux pump membrane transporter"/>
    <property type="match status" value="1"/>
</dbReference>
<proteinExistence type="inferred from homology"/>
<protein>
    <recommendedName>
        <fullName evidence="9">Efflux pump membrane transporter</fullName>
    </recommendedName>
</protein>
<dbReference type="GO" id="GO:0005886">
    <property type="term" value="C:plasma membrane"/>
    <property type="evidence" value="ECO:0007669"/>
    <property type="project" value="UniProtKB-SubCell"/>
</dbReference>
<dbReference type="InterPro" id="IPR027463">
    <property type="entry name" value="AcrB_DN_DC_subdom"/>
</dbReference>
<comment type="caution">
    <text evidence="11">The sequence shown here is derived from an EMBL/GenBank/DDBJ whole genome shotgun (WGS) entry which is preliminary data.</text>
</comment>
<dbReference type="RefSeq" id="WP_065310518.1">
    <property type="nucleotide sequence ID" value="NZ_LOCQ01000062.1"/>
</dbReference>
<dbReference type="NCBIfam" id="NF000282">
    <property type="entry name" value="RND_permease_1"/>
    <property type="match status" value="1"/>
</dbReference>
<dbReference type="FunFam" id="3.30.2090.10:FF:000001">
    <property type="entry name" value="Efflux pump membrane transporter"/>
    <property type="match status" value="1"/>
</dbReference>
<feature type="transmembrane region" description="Helical" evidence="9">
    <location>
        <begin position="897"/>
        <end position="917"/>
    </location>
</feature>
<dbReference type="Pfam" id="PF00873">
    <property type="entry name" value="ACR_tran"/>
    <property type="match status" value="1"/>
</dbReference>
<organism evidence="11 12">
    <name type="scientific">Janthinobacterium psychrotolerans</name>
    <dbReference type="NCBI Taxonomy" id="1747903"/>
    <lineage>
        <taxon>Bacteria</taxon>
        <taxon>Pseudomonadati</taxon>
        <taxon>Pseudomonadota</taxon>
        <taxon>Betaproteobacteria</taxon>
        <taxon>Burkholderiales</taxon>
        <taxon>Oxalobacteraceae</taxon>
        <taxon>Janthinobacterium</taxon>
    </lineage>
</organism>
<evidence type="ECO:0000256" key="3">
    <source>
        <dbReference type="ARBA" id="ARBA00022448"/>
    </source>
</evidence>